<keyword evidence="2" id="KW-1185">Reference proteome</keyword>
<proteinExistence type="predicted"/>
<reference evidence="2" key="1">
    <citation type="submission" date="2016-10" db="EMBL/GenBank/DDBJ databases">
        <authorList>
            <person name="Varghese N."/>
            <person name="Submissions S."/>
        </authorList>
    </citation>
    <scope>NUCLEOTIDE SEQUENCE [LARGE SCALE GENOMIC DNA]</scope>
    <source>
        <strain evidence="2">DSM 3384</strain>
    </source>
</reference>
<dbReference type="RefSeq" id="WP_092235591.1">
    <property type="nucleotide sequence ID" value="NZ_FNLL01000008.1"/>
</dbReference>
<dbReference type="EMBL" id="FNLL01000008">
    <property type="protein sequence ID" value="SDU43862.1"/>
    <property type="molecule type" value="Genomic_DNA"/>
</dbReference>
<dbReference type="SUPFAM" id="SSF159594">
    <property type="entry name" value="XCC0632-like"/>
    <property type="match status" value="1"/>
</dbReference>
<dbReference type="Proteomes" id="UP000199608">
    <property type="component" value="Unassembled WGS sequence"/>
</dbReference>
<sequence>MRQNHFVILTSSLVFLTVLTIFFVFSGCATIQTKPTDKNYFELQTTLPDAVPNSVFSGDPLLVKNFFINPAFDSHSFVYLIEKNKYVTDYYNEFIYSPTRLITEKIAENLYSSNLFKPAPTDGRQGITYLLSGKITRLYGDFQAKNDPRAIIEIRMILKKNTGKAFQVISSKTYLAQEPILSRNPAHLVFGWNKGLVKIMAQFISDL</sequence>
<gene>
    <name evidence="1" type="ORF">SAMN04487931_108215</name>
</gene>
<name>A0A1H2IIE8_9BACT</name>
<protein>
    <recommendedName>
        <fullName evidence="3">Cholesterol transport system auxiliary component</fullName>
    </recommendedName>
</protein>
<dbReference type="AlphaFoldDB" id="A0A1H2IIE8"/>
<accession>A0A1H2IIE8</accession>
<evidence type="ECO:0000313" key="1">
    <source>
        <dbReference type="EMBL" id="SDU43862.1"/>
    </source>
</evidence>
<dbReference type="PROSITE" id="PS51257">
    <property type="entry name" value="PROKAR_LIPOPROTEIN"/>
    <property type="match status" value="1"/>
</dbReference>
<organism evidence="1 2">
    <name type="scientific">Desulfobacula phenolica</name>
    <dbReference type="NCBI Taxonomy" id="90732"/>
    <lineage>
        <taxon>Bacteria</taxon>
        <taxon>Pseudomonadati</taxon>
        <taxon>Thermodesulfobacteriota</taxon>
        <taxon>Desulfobacteria</taxon>
        <taxon>Desulfobacterales</taxon>
        <taxon>Desulfobacteraceae</taxon>
        <taxon>Desulfobacula</taxon>
    </lineage>
</organism>
<evidence type="ECO:0008006" key="3">
    <source>
        <dbReference type="Google" id="ProtNLM"/>
    </source>
</evidence>
<dbReference type="Gene3D" id="3.40.50.10610">
    <property type="entry name" value="ABC-type transport auxiliary lipoprotein component"/>
    <property type="match status" value="1"/>
</dbReference>
<evidence type="ECO:0000313" key="2">
    <source>
        <dbReference type="Proteomes" id="UP000199608"/>
    </source>
</evidence>